<keyword evidence="1" id="KW-1133">Transmembrane helix</keyword>
<evidence type="ECO:0000256" key="1">
    <source>
        <dbReference type="SAM" id="Phobius"/>
    </source>
</evidence>
<comment type="caution">
    <text evidence="2">The sequence shown here is derived from an EMBL/GenBank/DDBJ whole genome shotgun (WGS) entry which is preliminary data.</text>
</comment>
<keyword evidence="3" id="KW-1185">Reference proteome</keyword>
<gene>
    <name evidence="2" type="ORF">LZ495_16340</name>
</gene>
<dbReference type="Proteomes" id="UP001165378">
    <property type="component" value="Unassembled WGS sequence"/>
</dbReference>
<proteinExistence type="predicted"/>
<sequence length="74" mass="8532">MDTLPIAAVTSAWPFTWVAVPAFLVVAALMALLFREHAARRRRRHVVRYADVHPLRGFGNFGVRPMSWTQRDDR</sequence>
<dbReference type="EMBL" id="JAKFHA010000008">
    <property type="protein sequence ID" value="MCF2528773.1"/>
    <property type="molecule type" value="Genomic_DNA"/>
</dbReference>
<evidence type="ECO:0000313" key="2">
    <source>
        <dbReference type="EMBL" id="MCF2528773.1"/>
    </source>
</evidence>
<organism evidence="2 3">
    <name type="scientific">Yinghuangia soli</name>
    <dbReference type="NCBI Taxonomy" id="2908204"/>
    <lineage>
        <taxon>Bacteria</taxon>
        <taxon>Bacillati</taxon>
        <taxon>Actinomycetota</taxon>
        <taxon>Actinomycetes</taxon>
        <taxon>Kitasatosporales</taxon>
        <taxon>Streptomycetaceae</taxon>
        <taxon>Yinghuangia</taxon>
    </lineage>
</organism>
<accession>A0AA41PZG3</accession>
<dbReference type="AlphaFoldDB" id="A0AA41PZG3"/>
<keyword evidence="1" id="KW-0812">Transmembrane</keyword>
<feature type="transmembrane region" description="Helical" evidence="1">
    <location>
        <begin position="12"/>
        <end position="34"/>
    </location>
</feature>
<evidence type="ECO:0000313" key="3">
    <source>
        <dbReference type="Proteomes" id="UP001165378"/>
    </source>
</evidence>
<dbReference type="RefSeq" id="WP_235052940.1">
    <property type="nucleotide sequence ID" value="NZ_JAKFHA010000008.1"/>
</dbReference>
<reference evidence="2" key="1">
    <citation type="submission" date="2022-01" db="EMBL/GenBank/DDBJ databases">
        <title>Genome-Based Taxonomic Classification of the Phylum Actinobacteria.</title>
        <authorList>
            <person name="Gao Y."/>
        </authorList>
    </citation>
    <scope>NUCLEOTIDE SEQUENCE</scope>
    <source>
        <strain evidence="2">KLBMP 8922</strain>
    </source>
</reference>
<keyword evidence="1" id="KW-0472">Membrane</keyword>
<protein>
    <submittedName>
        <fullName evidence="2">Uncharacterized protein</fullName>
    </submittedName>
</protein>
<name>A0AA41PZG3_9ACTN</name>